<name>X1UQQ4_9ZZZZ</name>
<dbReference type="EMBL" id="BARW01015429">
    <property type="protein sequence ID" value="GAI94679.1"/>
    <property type="molecule type" value="Genomic_DNA"/>
</dbReference>
<evidence type="ECO:0000313" key="1">
    <source>
        <dbReference type="EMBL" id="GAI94679.1"/>
    </source>
</evidence>
<reference evidence="1" key="1">
    <citation type="journal article" date="2014" name="Front. Microbiol.">
        <title>High frequency of phylogenetically diverse reductive dehalogenase-homologous genes in deep subseafloor sedimentary metagenomes.</title>
        <authorList>
            <person name="Kawai M."/>
            <person name="Futagami T."/>
            <person name="Toyoda A."/>
            <person name="Takaki Y."/>
            <person name="Nishi S."/>
            <person name="Hori S."/>
            <person name="Arai W."/>
            <person name="Tsubouchi T."/>
            <person name="Morono Y."/>
            <person name="Uchiyama I."/>
            <person name="Ito T."/>
            <person name="Fujiyama A."/>
            <person name="Inagaki F."/>
            <person name="Takami H."/>
        </authorList>
    </citation>
    <scope>NUCLEOTIDE SEQUENCE</scope>
    <source>
        <strain evidence="1">Expedition CK06-06</strain>
    </source>
</reference>
<feature type="non-terminal residue" evidence="1">
    <location>
        <position position="1"/>
    </location>
</feature>
<protein>
    <submittedName>
        <fullName evidence="1">Uncharacterized protein</fullName>
    </submittedName>
</protein>
<organism evidence="1">
    <name type="scientific">marine sediment metagenome</name>
    <dbReference type="NCBI Taxonomy" id="412755"/>
    <lineage>
        <taxon>unclassified sequences</taxon>
        <taxon>metagenomes</taxon>
        <taxon>ecological metagenomes</taxon>
    </lineage>
</organism>
<gene>
    <name evidence="1" type="ORF">S12H4_27085</name>
</gene>
<accession>X1UQQ4</accession>
<sequence length="39" mass="4578">GWACFTPLEELPENIRELYTWTPQNVEKAKALMAEAQLW</sequence>
<dbReference type="AlphaFoldDB" id="X1UQQ4"/>
<proteinExistence type="predicted"/>
<comment type="caution">
    <text evidence="1">The sequence shown here is derived from an EMBL/GenBank/DDBJ whole genome shotgun (WGS) entry which is preliminary data.</text>
</comment>